<evidence type="ECO:0000313" key="12">
    <source>
        <dbReference type="EMBL" id="SCV73152.1"/>
    </source>
</evidence>
<evidence type="ECO:0000256" key="1">
    <source>
        <dbReference type="ARBA" id="ARBA00004141"/>
    </source>
</evidence>
<evidence type="ECO:0000313" key="13">
    <source>
        <dbReference type="Proteomes" id="UP000198372"/>
    </source>
</evidence>
<proteinExistence type="inferred from homology"/>
<gene>
    <name evidence="12" type="ORF">BQ2448_7077</name>
</gene>
<feature type="domain" description="CSC1/OSCA1-like cytosolic" evidence="11">
    <location>
        <begin position="201"/>
        <end position="365"/>
    </location>
</feature>
<evidence type="ECO:0000256" key="5">
    <source>
        <dbReference type="ARBA" id="ARBA00022989"/>
    </source>
</evidence>
<dbReference type="PANTHER" id="PTHR13018:SF149">
    <property type="entry name" value="DOMAIN PROTEIN, PUTATIVE (AFU_ORTHOLOGUE AFUA_3G11660)-RELATED"/>
    <property type="match status" value="1"/>
</dbReference>
<feature type="transmembrane region" description="Helical" evidence="8">
    <location>
        <begin position="112"/>
        <end position="134"/>
    </location>
</feature>
<dbReference type="InterPro" id="IPR045122">
    <property type="entry name" value="Csc1-like"/>
</dbReference>
<dbReference type="InterPro" id="IPR027815">
    <property type="entry name" value="CSC1/OSCA1-like_cyt"/>
</dbReference>
<dbReference type="Proteomes" id="UP000198372">
    <property type="component" value="Unassembled WGS sequence"/>
</dbReference>
<dbReference type="AlphaFoldDB" id="A0A238FH66"/>
<feature type="transmembrane region" description="Helical" evidence="8">
    <location>
        <begin position="27"/>
        <end position="48"/>
    </location>
</feature>
<protein>
    <submittedName>
        <fullName evidence="12">BQ2448_7077 protein</fullName>
    </submittedName>
</protein>
<feature type="region of interest" description="Disordered" evidence="7">
    <location>
        <begin position="887"/>
        <end position="983"/>
    </location>
</feature>
<feature type="domain" description="CSC1/OSCA1-like 7TM region" evidence="9">
    <location>
        <begin position="377"/>
        <end position="659"/>
    </location>
</feature>
<keyword evidence="13" id="KW-1185">Reference proteome</keyword>
<keyword evidence="4 8" id="KW-0812">Transmembrane</keyword>
<reference evidence="13" key="1">
    <citation type="submission" date="2016-09" db="EMBL/GenBank/DDBJ databases">
        <authorList>
            <person name="Jeantristanb JTB J.-T."/>
            <person name="Ricardo R."/>
        </authorList>
    </citation>
    <scope>NUCLEOTIDE SEQUENCE [LARGE SCALE GENOMIC DNA]</scope>
</reference>
<evidence type="ECO:0000259" key="11">
    <source>
        <dbReference type="Pfam" id="PF14703"/>
    </source>
</evidence>
<feature type="transmembrane region" description="Helical" evidence="8">
    <location>
        <begin position="424"/>
        <end position="452"/>
    </location>
</feature>
<evidence type="ECO:0000256" key="4">
    <source>
        <dbReference type="ARBA" id="ARBA00022692"/>
    </source>
</evidence>
<feature type="transmembrane region" description="Helical" evidence="8">
    <location>
        <begin position="154"/>
        <end position="176"/>
    </location>
</feature>
<comment type="similarity">
    <text evidence="2">Belongs to the CSC1 (TC 1.A.17) family.</text>
</comment>
<feature type="region of interest" description="Disordered" evidence="7">
    <location>
        <begin position="1059"/>
        <end position="1085"/>
    </location>
</feature>
<feature type="domain" description="CSC1/OSCA1-like N-terminal transmembrane" evidence="10">
    <location>
        <begin position="27"/>
        <end position="176"/>
    </location>
</feature>
<evidence type="ECO:0000256" key="8">
    <source>
        <dbReference type="SAM" id="Phobius"/>
    </source>
</evidence>
<keyword evidence="3" id="KW-0813">Transport</keyword>
<feature type="transmembrane region" description="Helical" evidence="8">
    <location>
        <begin position="473"/>
        <end position="494"/>
    </location>
</feature>
<feature type="compositionally biased region" description="Basic and acidic residues" evidence="7">
    <location>
        <begin position="1076"/>
        <end position="1085"/>
    </location>
</feature>
<evidence type="ECO:0000256" key="2">
    <source>
        <dbReference type="ARBA" id="ARBA00007779"/>
    </source>
</evidence>
<name>A0A238FH66_9BASI</name>
<dbReference type="GO" id="GO:0005227">
    <property type="term" value="F:calcium-activated cation channel activity"/>
    <property type="evidence" value="ECO:0007669"/>
    <property type="project" value="InterPro"/>
</dbReference>
<accession>A0A238FH66</accession>
<dbReference type="OrthoDB" id="2150324at2759"/>
<evidence type="ECO:0000256" key="7">
    <source>
        <dbReference type="SAM" id="MobiDB-lite"/>
    </source>
</evidence>
<keyword evidence="6 8" id="KW-0472">Membrane</keyword>
<feature type="transmembrane region" description="Helical" evidence="8">
    <location>
        <begin position="603"/>
        <end position="619"/>
    </location>
</feature>
<feature type="compositionally biased region" description="Basic and acidic residues" evidence="7">
    <location>
        <begin position="928"/>
        <end position="938"/>
    </location>
</feature>
<dbReference type="GO" id="GO:0005886">
    <property type="term" value="C:plasma membrane"/>
    <property type="evidence" value="ECO:0007669"/>
    <property type="project" value="TreeGrafter"/>
</dbReference>
<evidence type="ECO:0000259" key="9">
    <source>
        <dbReference type="Pfam" id="PF02714"/>
    </source>
</evidence>
<dbReference type="Pfam" id="PF02714">
    <property type="entry name" value="RSN1_7TM"/>
    <property type="match status" value="1"/>
</dbReference>
<dbReference type="InterPro" id="IPR003864">
    <property type="entry name" value="CSC1/OSCA1-like_7TM"/>
</dbReference>
<dbReference type="InterPro" id="IPR032880">
    <property type="entry name" value="CSC1/OSCA1-like_N"/>
</dbReference>
<dbReference type="EMBL" id="FMSP01000017">
    <property type="protein sequence ID" value="SCV73152.1"/>
    <property type="molecule type" value="Genomic_DNA"/>
</dbReference>
<feature type="transmembrane region" description="Helical" evidence="8">
    <location>
        <begin position="640"/>
        <end position="660"/>
    </location>
</feature>
<evidence type="ECO:0000256" key="6">
    <source>
        <dbReference type="ARBA" id="ARBA00023136"/>
    </source>
</evidence>
<evidence type="ECO:0000256" key="3">
    <source>
        <dbReference type="ARBA" id="ARBA00022448"/>
    </source>
</evidence>
<dbReference type="Pfam" id="PF13967">
    <property type="entry name" value="RSN1_TM"/>
    <property type="match status" value="1"/>
</dbReference>
<sequence>MSSTAQSINQIASEYNSKLNKVAPKAVGIQLALMALLGLAAIISFSVLRPNNSVVYQPKVKYSEDEKQPPKLDKGLTSWVGPTFKTDEQQLLATIGLDAVTYLRFLKMCRNALLVTAALTCAVLVPLDVVYNLRNVASKNRNYLLILTISKVRGAWLWAHVTMTYVLTIVVFYFIWVNYDQMVKLRWQWFRSDEYQNTLHARSIMVTQIQKRDQSDEGLFNLLRSLQIPYPTTAVHIGRKVGTLPELIQRHNDAVRALEGVLTSYFKNPSRVATNRPTMRVGGWMSMGGKKVDSIDYLTQKIQRFDERIEVTRQGMSGGKAENYGFASFETVPYAHLVAKKLEGKKKGHARWDLAPSPKDIIWDNLTMYDNARRKNKFFGAILLTVFCIFYLIPLAAASLLANLASLTAYVKFIRDWQNKFPTLFAAFVGVVPSLLTALLQLLLPMVIRAIASMQGATTHSGADRVVTARYSAFVIISQFVIFTLLGVAVQIAMKLYVEIDAHSSASEIWDYLKTVPDTLQNTYIIQSSYWLTVFPLRGASALFDLAQLIALLYVWIRTRLFGRTPREIREWTKPPEFDYAVYYSNHLLMVAVALVYAPIAPLVPLFACFAFAVSYWVYKYQLMYVNTTRVETGGRLWNVCINRVLVCVVLMHALMAVTMGLTSNWHHSISIAPPFISVFAFKFFLDRQFNDRFRWYVPSQTELAELRIHHADARKSRLERRFGHPSMFEPLFTPMLHKKIQHLLPTIYHGRIDQTHGTLEGKKVEQNKIGGLTFDLLEESQLAFDRNAYLHQRDEDAMTVSSATQLRASPGAGPGMGPGAAGRYVDGGDYFNARREQYLQHGASKNGSPLGTPIDEMDLPSELSRMPTGGTMGPNSSTDRLIQYPPSYAVNPFGSNSGGSMPPNMPRYAGHQPTSSVRSATMYPSDARGDHEEEHLHQQQQQQQQRRMSAMDFGLPLPSSPNANYSAVARSRTPSPGPDRAYRAARDSRASFEGAFGSNLPPRHVVGGQPPIYHMRQGSLPPGSAPMGLPMGAAPPRHVGAATPPPFIPHPPMSNVPTPYAAYSPRSTGNGSPARRYDDPFEHR</sequence>
<organism evidence="12 13">
    <name type="scientific">Microbotryum intermedium</name>
    <dbReference type="NCBI Taxonomy" id="269621"/>
    <lineage>
        <taxon>Eukaryota</taxon>
        <taxon>Fungi</taxon>
        <taxon>Dikarya</taxon>
        <taxon>Basidiomycota</taxon>
        <taxon>Pucciniomycotina</taxon>
        <taxon>Microbotryomycetes</taxon>
        <taxon>Microbotryales</taxon>
        <taxon>Microbotryaceae</taxon>
        <taxon>Microbotryum</taxon>
    </lineage>
</organism>
<feature type="transmembrane region" description="Helical" evidence="8">
    <location>
        <begin position="378"/>
        <end position="404"/>
    </location>
</feature>
<comment type="subcellular location">
    <subcellularLocation>
        <location evidence="1">Membrane</location>
        <topology evidence="1">Multi-pass membrane protein</topology>
    </subcellularLocation>
</comment>
<keyword evidence="5 8" id="KW-1133">Transmembrane helix</keyword>
<dbReference type="Pfam" id="PF14703">
    <property type="entry name" value="PHM7_cyt"/>
    <property type="match status" value="1"/>
</dbReference>
<dbReference type="STRING" id="269621.A0A238FH66"/>
<dbReference type="PANTHER" id="PTHR13018">
    <property type="entry name" value="PROBABLE MEMBRANE PROTEIN DUF221-RELATED"/>
    <property type="match status" value="1"/>
</dbReference>
<evidence type="ECO:0000259" key="10">
    <source>
        <dbReference type="Pfam" id="PF13967"/>
    </source>
</evidence>